<dbReference type="EMBL" id="CM002240">
    <property type="protein sequence ID" value="EAA29223.1"/>
    <property type="molecule type" value="Genomic_DNA"/>
</dbReference>
<accession>Q7S1K3</accession>
<dbReference type="VEuPathDB" id="FungiDB:NCU09952"/>
<dbReference type="OMA" id="HEPAKLW"/>
<dbReference type="GeneID" id="3874619"/>
<reference evidence="1 2" key="1">
    <citation type="journal article" date="2003" name="Nature">
        <title>The genome sequence of the filamentous fungus Neurospora crassa.</title>
        <authorList>
            <person name="Galagan J.E."/>
            <person name="Calvo S.E."/>
            <person name="Borkovich K.A."/>
            <person name="Selker E.U."/>
            <person name="Read N.D."/>
            <person name="Jaffe D."/>
            <person name="FitzHugh W."/>
            <person name="Ma L.J."/>
            <person name="Smirnov S."/>
            <person name="Purcell S."/>
            <person name="Rehman B."/>
            <person name="Elkins T."/>
            <person name="Engels R."/>
            <person name="Wang S."/>
            <person name="Nielsen C.B."/>
            <person name="Butler J."/>
            <person name="Endrizzi M."/>
            <person name="Qui D."/>
            <person name="Ianakiev P."/>
            <person name="Bell-Pedersen D."/>
            <person name="Nelson M.A."/>
            <person name="Werner-Washburne M."/>
            <person name="Selitrennikoff C.P."/>
            <person name="Kinsey J.A."/>
            <person name="Braun E.L."/>
            <person name="Zelter A."/>
            <person name="Schulte U."/>
            <person name="Kothe G.O."/>
            <person name="Jedd G."/>
            <person name="Mewes W."/>
            <person name="Staben C."/>
            <person name="Marcotte E."/>
            <person name="Greenberg D."/>
            <person name="Roy A."/>
            <person name="Foley K."/>
            <person name="Naylor J."/>
            <person name="Stange-Thomann N."/>
            <person name="Barrett R."/>
            <person name="Gnerre S."/>
            <person name="Kamal M."/>
            <person name="Kamvysselis M."/>
            <person name="Mauceli E."/>
            <person name="Bielke C."/>
            <person name="Rudd S."/>
            <person name="Frishman D."/>
            <person name="Krystofova S."/>
            <person name="Rasmussen C."/>
            <person name="Metzenberg R.L."/>
            <person name="Perkins D.D."/>
            <person name="Kroken S."/>
            <person name="Cogoni C."/>
            <person name="Macino G."/>
            <person name="Catcheside D."/>
            <person name="Li W."/>
            <person name="Pratt R.J."/>
            <person name="Osmani S.A."/>
            <person name="DeSouza C.P."/>
            <person name="Glass L."/>
            <person name="Orbach M.J."/>
            <person name="Berglund J.A."/>
            <person name="Voelker R."/>
            <person name="Yarden O."/>
            <person name="Plamann M."/>
            <person name="Seiler S."/>
            <person name="Dunlap J."/>
            <person name="Radford A."/>
            <person name="Aramayo R."/>
            <person name="Natvig D.O."/>
            <person name="Alex L.A."/>
            <person name="Mannhaupt G."/>
            <person name="Ebbole D.J."/>
            <person name="Freitag M."/>
            <person name="Paulsen I."/>
            <person name="Sachs M.S."/>
            <person name="Lander E.S."/>
            <person name="Nusbaum C."/>
            <person name="Birren B."/>
        </authorList>
    </citation>
    <scope>NUCLEOTIDE SEQUENCE [LARGE SCALE GENOMIC DNA]</scope>
    <source>
        <strain evidence="2">ATCC 24698 / 74-OR23-1A / CBS 708.71 / DSM 1257 / FGSC 987</strain>
    </source>
</reference>
<protein>
    <submittedName>
        <fullName evidence="1">Uncharacterized protein</fullName>
    </submittedName>
</protein>
<dbReference type="RefSeq" id="XP_958459.1">
    <property type="nucleotide sequence ID" value="XM_953366.2"/>
</dbReference>
<dbReference type="HOGENOM" id="CLU_1938724_0_0_1"/>
<evidence type="ECO:0000313" key="1">
    <source>
        <dbReference type="EMBL" id="EAA29223.1"/>
    </source>
</evidence>
<evidence type="ECO:0000313" key="2">
    <source>
        <dbReference type="Proteomes" id="UP000001805"/>
    </source>
</evidence>
<proteinExistence type="predicted"/>
<dbReference type="KEGG" id="ncr:NCU09952"/>
<dbReference type="InParanoid" id="Q7S1K3"/>
<dbReference type="OrthoDB" id="10414449at2759"/>
<gene>
    <name evidence="1" type="ORF">NCU09952</name>
</gene>
<sequence>MASTPQLPSKDDPDHPLNLLPIPELKADLSNFMQWRHILCFHLQYKKLTRYVVDIKFDESSTEEERQIQEMEAMHAYSLIASKIENIAPLFEKVMGRHFYQADSGLFHHEPAKLWDDIIKFRRLTRKPDA</sequence>
<dbReference type="AlphaFoldDB" id="Q7S1K3"/>
<organism evidence="1 2">
    <name type="scientific">Neurospora crassa (strain ATCC 24698 / 74-OR23-1A / CBS 708.71 / DSM 1257 / FGSC 987)</name>
    <dbReference type="NCBI Taxonomy" id="367110"/>
    <lineage>
        <taxon>Eukaryota</taxon>
        <taxon>Fungi</taxon>
        <taxon>Dikarya</taxon>
        <taxon>Ascomycota</taxon>
        <taxon>Pezizomycotina</taxon>
        <taxon>Sordariomycetes</taxon>
        <taxon>Sordariomycetidae</taxon>
        <taxon>Sordariales</taxon>
        <taxon>Sordariaceae</taxon>
        <taxon>Neurospora</taxon>
    </lineage>
</organism>
<keyword evidence="2" id="KW-1185">Reference proteome</keyword>
<name>Q7S1K3_NEUCR</name>
<dbReference type="Proteomes" id="UP000001805">
    <property type="component" value="Chromosome 2, Linkage Group V"/>
</dbReference>
<dbReference type="PaxDb" id="5141-EFNCRP00000009674"/>